<dbReference type="SUPFAM" id="SSF54373">
    <property type="entry name" value="FAD-linked reductases, C-terminal domain"/>
    <property type="match status" value="1"/>
</dbReference>
<keyword evidence="8" id="KW-1185">Reference proteome</keyword>
<dbReference type="InterPro" id="IPR050493">
    <property type="entry name" value="FAD-dep_Monooxygenase_BioMet"/>
</dbReference>
<comment type="caution">
    <text evidence="7">The sequence shown here is derived from an EMBL/GenBank/DDBJ whole genome shotgun (WGS) entry which is preliminary data.</text>
</comment>
<keyword evidence="5 7" id="KW-0503">Monooxygenase</keyword>
<feature type="domain" description="FAD-binding" evidence="6">
    <location>
        <begin position="276"/>
        <end position="344"/>
    </location>
</feature>
<gene>
    <name evidence="7" type="ORF">GCM10023200_47400</name>
</gene>
<comment type="cofactor">
    <cofactor evidence="1">
        <name>FAD</name>
        <dbReference type="ChEBI" id="CHEBI:57692"/>
    </cofactor>
</comment>
<protein>
    <submittedName>
        <fullName evidence="7">FAD-dependent monooxygenase</fullName>
    </submittedName>
</protein>
<evidence type="ECO:0000256" key="2">
    <source>
        <dbReference type="ARBA" id="ARBA00022630"/>
    </source>
</evidence>
<dbReference type="InterPro" id="IPR002938">
    <property type="entry name" value="FAD-bd"/>
</dbReference>
<dbReference type="EMBL" id="BAABHO010000048">
    <property type="protein sequence ID" value="GAA4804571.1"/>
    <property type="molecule type" value="Genomic_DNA"/>
</dbReference>
<keyword evidence="3" id="KW-0274">FAD</keyword>
<dbReference type="PANTHER" id="PTHR13789:SF318">
    <property type="entry name" value="GERANYLGERANYL DIPHOSPHATE REDUCTASE"/>
    <property type="match status" value="1"/>
</dbReference>
<dbReference type="PANTHER" id="PTHR13789">
    <property type="entry name" value="MONOOXYGENASE"/>
    <property type="match status" value="1"/>
</dbReference>
<reference evidence="8" key="1">
    <citation type="journal article" date="2019" name="Int. J. Syst. Evol. Microbiol.">
        <title>The Global Catalogue of Microorganisms (GCM) 10K type strain sequencing project: providing services to taxonomists for standard genome sequencing and annotation.</title>
        <authorList>
            <consortium name="The Broad Institute Genomics Platform"/>
            <consortium name="The Broad Institute Genome Sequencing Center for Infectious Disease"/>
            <person name="Wu L."/>
            <person name="Ma J."/>
        </authorList>
    </citation>
    <scope>NUCLEOTIDE SEQUENCE [LARGE SCALE GENOMIC DNA]</scope>
    <source>
        <strain evidence="8">JCM 17979</strain>
    </source>
</reference>
<feature type="domain" description="FAD-binding" evidence="6">
    <location>
        <begin position="5"/>
        <end position="203"/>
    </location>
</feature>
<evidence type="ECO:0000256" key="5">
    <source>
        <dbReference type="ARBA" id="ARBA00023033"/>
    </source>
</evidence>
<dbReference type="SUPFAM" id="SSF51905">
    <property type="entry name" value="FAD/NAD(P)-binding domain"/>
    <property type="match status" value="1"/>
</dbReference>
<accession>A0ABP9C4N0</accession>
<evidence type="ECO:0000256" key="3">
    <source>
        <dbReference type="ARBA" id="ARBA00022827"/>
    </source>
</evidence>
<dbReference type="RefSeq" id="WP_345421396.1">
    <property type="nucleotide sequence ID" value="NZ_BAABHO010000048.1"/>
</dbReference>
<dbReference type="InterPro" id="IPR036188">
    <property type="entry name" value="FAD/NAD-bd_sf"/>
</dbReference>
<evidence type="ECO:0000256" key="4">
    <source>
        <dbReference type="ARBA" id="ARBA00023002"/>
    </source>
</evidence>
<dbReference type="Proteomes" id="UP001500928">
    <property type="component" value="Unassembled WGS sequence"/>
</dbReference>
<evidence type="ECO:0000256" key="1">
    <source>
        <dbReference type="ARBA" id="ARBA00001974"/>
    </source>
</evidence>
<dbReference type="Pfam" id="PF01494">
    <property type="entry name" value="FAD_binding_3"/>
    <property type="match status" value="2"/>
</dbReference>
<dbReference type="GO" id="GO:0004497">
    <property type="term" value="F:monooxygenase activity"/>
    <property type="evidence" value="ECO:0007669"/>
    <property type="project" value="UniProtKB-KW"/>
</dbReference>
<keyword evidence="4" id="KW-0560">Oxidoreductase</keyword>
<evidence type="ECO:0000313" key="7">
    <source>
        <dbReference type="EMBL" id="GAA4804571.1"/>
    </source>
</evidence>
<keyword evidence="2" id="KW-0285">Flavoprotein</keyword>
<dbReference type="Gene3D" id="3.50.50.60">
    <property type="entry name" value="FAD/NAD(P)-binding domain"/>
    <property type="match status" value="1"/>
</dbReference>
<evidence type="ECO:0000259" key="6">
    <source>
        <dbReference type="Pfam" id="PF01494"/>
    </source>
</evidence>
<organism evidence="7 8">
    <name type="scientific">Actinomycetospora chlora</name>
    <dbReference type="NCBI Taxonomy" id="663608"/>
    <lineage>
        <taxon>Bacteria</taxon>
        <taxon>Bacillati</taxon>
        <taxon>Actinomycetota</taxon>
        <taxon>Actinomycetes</taxon>
        <taxon>Pseudonocardiales</taxon>
        <taxon>Pseudonocardiaceae</taxon>
        <taxon>Actinomycetospora</taxon>
    </lineage>
</organism>
<dbReference type="PRINTS" id="PR00420">
    <property type="entry name" value="RNGMNOXGNASE"/>
</dbReference>
<name>A0ABP9C4N0_9PSEU</name>
<evidence type="ECO:0000313" key="8">
    <source>
        <dbReference type="Proteomes" id="UP001500928"/>
    </source>
</evidence>
<sequence length="397" mass="42565">MGRPEIAIIGGGIGGLTLGLALRRHGVRARVYEQAPALGEVGAAVALAANGTRILRELGLSPALEAASTVPSELVYRHWTGRRLVSHPVGPGYEAQFGAPFWGVHRARLQQALADAWGTEDLHLGKELTHVEVLGDENRLVFADGTTTSATLVVGADGIRSRIRARMCDDQPVYSGTSGFRGLVPRAAVPDLPDPDAVQFWMGPDAHLLHYAIGDVINFLAVLEGPDRWDGPAGTAPSAPGELAAAFRGWHPAVVSMIEAVPQSPRWGLFALPPLTRWTADRMVLLGDAAHAMLPHHGQGANQTIEDAAVLADHLAAVTDDADLPGALAAYERRRRPRTRQVQRSSWVTSALLHLPDGDAAAARDRRLADLVDDFAWIHAYDHREPAGLPTRRKAPA</sequence>
<proteinExistence type="predicted"/>